<dbReference type="EMBL" id="BAAADV010000007">
    <property type="protein sequence ID" value="GAA0680219.1"/>
    <property type="molecule type" value="Genomic_DNA"/>
</dbReference>
<dbReference type="SFLD" id="SFLDG01129">
    <property type="entry name" value="C1.5:_HAD__Beta-PGM__Phosphata"/>
    <property type="match status" value="1"/>
</dbReference>
<proteinExistence type="inferred from homology"/>
<organism evidence="2 3">
    <name type="scientific">Natronoarchaeum mannanilyticum</name>
    <dbReference type="NCBI Taxonomy" id="926360"/>
    <lineage>
        <taxon>Archaea</taxon>
        <taxon>Methanobacteriati</taxon>
        <taxon>Methanobacteriota</taxon>
        <taxon>Stenosarchaea group</taxon>
        <taxon>Halobacteria</taxon>
        <taxon>Halobacteriales</taxon>
        <taxon>Natronoarchaeaceae</taxon>
    </lineage>
</organism>
<dbReference type="InterPro" id="IPR023214">
    <property type="entry name" value="HAD_sf"/>
</dbReference>
<name>A0AAV3TCR5_9EURY</name>
<keyword evidence="2" id="KW-0378">Hydrolase</keyword>
<dbReference type="PANTHER" id="PTHR47478">
    <property type="match status" value="1"/>
</dbReference>
<gene>
    <name evidence="2" type="ORF">GCM10009020_31220</name>
</gene>
<dbReference type="InterPro" id="IPR006439">
    <property type="entry name" value="HAD-SF_hydro_IA"/>
</dbReference>
<dbReference type="AlphaFoldDB" id="A0AAV3TCR5"/>
<sequence length="200" mass="22342">MSVERAIVFDLDGTLLHFTRDYGGVLRDAVTDVVGEVPEGALEAYDREFYDRFERCEPDPIYEAFAELDLDAAPGELRAALREREVEMCQPHDEAAADLERLGREFRIGVLTNGVTEWQRHKLEAYGLDEHVDAFVASYEVGAHKPDAAPFRYAEERLPADEYAMVGDDDADVDGALAAGWAAHRYDGDGFGDLPDAIEW</sequence>
<dbReference type="SUPFAM" id="SSF56784">
    <property type="entry name" value="HAD-like"/>
    <property type="match status" value="1"/>
</dbReference>
<dbReference type="RefSeq" id="WP_343775038.1">
    <property type="nucleotide sequence ID" value="NZ_BAAADV010000007.1"/>
</dbReference>
<dbReference type="PRINTS" id="PR00413">
    <property type="entry name" value="HADHALOGNASE"/>
</dbReference>
<dbReference type="Pfam" id="PF00702">
    <property type="entry name" value="Hydrolase"/>
    <property type="match status" value="1"/>
</dbReference>
<protein>
    <submittedName>
        <fullName evidence="2">HAD family hydrolase</fullName>
    </submittedName>
</protein>
<comment type="caution">
    <text evidence="2">The sequence shown here is derived from an EMBL/GenBank/DDBJ whole genome shotgun (WGS) entry which is preliminary data.</text>
</comment>
<comment type="similarity">
    <text evidence="1">Belongs to the HAD-like hydrolase superfamily.</text>
</comment>
<dbReference type="SFLD" id="SFLDS00003">
    <property type="entry name" value="Haloacid_Dehalogenase"/>
    <property type="match status" value="1"/>
</dbReference>
<evidence type="ECO:0000313" key="2">
    <source>
        <dbReference type="EMBL" id="GAA0680219.1"/>
    </source>
</evidence>
<dbReference type="Proteomes" id="UP001500420">
    <property type="component" value="Unassembled WGS sequence"/>
</dbReference>
<dbReference type="PANTHER" id="PTHR47478:SF1">
    <property type="entry name" value="PYRIMIDINE 5'-NUCLEOTIDASE YJJG"/>
    <property type="match status" value="1"/>
</dbReference>
<keyword evidence="3" id="KW-1185">Reference proteome</keyword>
<dbReference type="Gene3D" id="3.40.50.1000">
    <property type="entry name" value="HAD superfamily/HAD-like"/>
    <property type="match status" value="1"/>
</dbReference>
<dbReference type="InterPro" id="IPR052550">
    <property type="entry name" value="Pyrimidine_5'-ntase_YjjG"/>
</dbReference>
<dbReference type="Gene3D" id="1.20.120.710">
    <property type="entry name" value="Haloacid dehalogenase hydrolase-like domain"/>
    <property type="match status" value="1"/>
</dbReference>
<evidence type="ECO:0000256" key="1">
    <source>
        <dbReference type="ARBA" id="ARBA00007958"/>
    </source>
</evidence>
<reference evidence="2 3" key="1">
    <citation type="journal article" date="2019" name="Int. J. Syst. Evol. Microbiol.">
        <title>The Global Catalogue of Microorganisms (GCM) 10K type strain sequencing project: providing services to taxonomists for standard genome sequencing and annotation.</title>
        <authorList>
            <consortium name="The Broad Institute Genomics Platform"/>
            <consortium name="The Broad Institute Genome Sequencing Center for Infectious Disease"/>
            <person name="Wu L."/>
            <person name="Ma J."/>
        </authorList>
    </citation>
    <scope>NUCLEOTIDE SEQUENCE [LARGE SCALE GENOMIC DNA]</scope>
    <source>
        <strain evidence="2 3">JCM 16328</strain>
    </source>
</reference>
<accession>A0AAV3TCR5</accession>
<dbReference type="GO" id="GO:0016787">
    <property type="term" value="F:hydrolase activity"/>
    <property type="evidence" value="ECO:0007669"/>
    <property type="project" value="UniProtKB-KW"/>
</dbReference>
<evidence type="ECO:0000313" key="3">
    <source>
        <dbReference type="Proteomes" id="UP001500420"/>
    </source>
</evidence>
<dbReference type="NCBIfam" id="TIGR01549">
    <property type="entry name" value="HAD-SF-IA-v1"/>
    <property type="match status" value="1"/>
</dbReference>
<dbReference type="InterPro" id="IPR036412">
    <property type="entry name" value="HAD-like_sf"/>
</dbReference>